<dbReference type="InterPro" id="IPR013087">
    <property type="entry name" value="Znf_C2H2_type"/>
</dbReference>
<evidence type="ECO:0000313" key="3">
    <source>
        <dbReference type="EMBL" id="KAL3844617.1"/>
    </source>
</evidence>
<organism evidence="3 4">
    <name type="scientific">Penstemon smallii</name>
    <dbReference type="NCBI Taxonomy" id="265156"/>
    <lineage>
        <taxon>Eukaryota</taxon>
        <taxon>Viridiplantae</taxon>
        <taxon>Streptophyta</taxon>
        <taxon>Embryophyta</taxon>
        <taxon>Tracheophyta</taxon>
        <taxon>Spermatophyta</taxon>
        <taxon>Magnoliopsida</taxon>
        <taxon>eudicotyledons</taxon>
        <taxon>Gunneridae</taxon>
        <taxon>Pentapetalae</taxon>
        <taxon>asterids</taxon>
        <taxon>lamiids</taxon>
        <taxon>Lamiales</taxon>
        <taxon>Plantaginaceae</taxon>
        <taxon>Cheloneae</taxon>
        <taxon>Penstemon</taxon>
    </lineage>
</organism>
<accession>A0ABD3U6F0</accession>
<dbReference type="PANTHER" id="PTHR46869:SF7">
    <property type="entry name" value="ZINC FINGER PROTEIN ZAT9-LIKE"/>
    <property type="match status" value="1"/>
</dbReference>
<name>A0ABD3U6F0_9LAMI</name>
<dbReference type="PANTHER" id="PTHR46869">
    <property type="entry name" value="C2H2-LIKE ZINC FINGER PROTEIN"/>
    <property type="match status" value="1"/>
</dbReference>
<dbReference type="GO" id="GO:0008270">
    <property type="term" value="F:zinc ion binding"/>
    <property type="evidence" value="ECO:0007669"/>
    <property type="project" value="UniProtKB-KW"/>
</dbReference>
<dbReference type="PROSITE" id="PS50157">
    <property type="entry name" value="ZINC_FINGER_C2H2_2"/>
    <property type="match status" value="3"/>
</dbReference>
<sequence length="399" mass="44832">MAEVQEQRYYICKICNKKCVSGKSLGGHMRIHLAQISVSKKAEEITLHREIKLEYGENSKSISNSTIPSQLSQEKIENCNINSDFIDGYELRENPKKSWRISDPKNGFSSKGFSCKECGKEFLTLRAVSGHMRSHSIKNLKGVHQCKECGKGFDSIRAMFGHMKTHSKRSRVNDEITSTSILQLEDLCPVRKKRSRIRYNNKITPNPSFSSLNESTNSVVSEAKEVELAAKSLIMLSRGVKDWIGLDSVTESSDDDSVYFGSESSCRSKKIEANMSLFSTETEKNVSQFDDVNKMKGNSSLVDMMDTSLLSVNESDSISLESSKSKERECPICFKVFSCGRALGGHKRAHYYTTKIKEAMDVNEEIEGVRGYFDLNFPVSVDGVHSLWWAESESGHELA</sequence>
<keyword evidence="1" id="KW-0863">Zinc-finger</keyword>
<feature type="domain" description="C2H2-type" evidence="2">
    <location>
        <begin position="113"/>
        <end position="140"/>
    </location>
</feature>
<dbReference type="SUPFAM" id="SSF57667">
    <property type="entry name" value="beta-beta-alpha zinc fingers"/>
    <property type="match status" value="2"/>
</dbReference>
<dbReference type="InterPro" id="IPR036236">
    <property type="entry name" value="Znf_C2H2_sf"/>
</dbReference>
<gene>
    <name evidence="3" type="ORF">ACJIZ3_002020</name>
</gene>
<keyword evidence="4" id="KW-1185">Reference proteome</keyword>
<comment type="caution">
    <text evidence="3">The sequence shown here is derived from an EMBL/GenBank/DDBJ whole genome shotgun (WGS) entry which is preliminary data.</text>
</comment>
<protein>
    <recommendedName>
        <fullName evidence="2">C2H2-type domain-containing protein</fullName>
    </recommendedName>
</protein>
<dbReference type="PROSITE" id="PS00028">
    <property type="entry name" value="ZINC_FINGER_C2H2_1"/>
    <property type="match status" value="4"/>
</dbReference>
<dbReference type="Proteomes" id="UP001634393">
    <property type="component" value="Unassembled WGS sequence"/>
</dbReference>
<dbReference type="Pfam" id="PF13912">
    <property type="entry name" value="zf-C2H2_6"/>
    <property type="match status" value="4"/>
</dbReference>
<evidence type="ECO:0000313" key="4">
    <source>
        <dbReference type="Proteomes" id="UP001634393"/>
    </source>
</evidence>
<feature type="domain" description="C2H2-type" evidence="2">
    <location>
        <begin position="10"/>
        <end position="37"/>
    </location>
</feature>
<keyword evidence="1" id="KW-0479">Metal-binding</keyword>
<dbReference type="Gene3D" id="3.30.160.60">
    <property type="entry name" value="Classic Zinc Finger"/>
    <property type="match status" value="2"/>
</dbReference>
<reference evidence="3 4" key="1">
    <citation type="submission" date="2024-12" db="EMBL/GenBank/DDBJ databases">
        <title>The unique morphological basis and parallel evolutionary history of personate flowers in Penstemon.</title>
        <authorList>
            <person name="Depatie T.H."/>
            <person name="Wessinger C.A."/>
        </authorList>
    </citation>
    <scope>NUCLEOTIDE SEQUENCE [LARGE SCALE GENOMIC DNA]</scope>
    <source>
        <strain evidence="3">WTNN_2</strain>
        <tissue evidence="3">Leaf</tissue>
    </source>
</reference>
<evidence type="ECO:0000259" key="2">
    <source>
        <dbReference type="PROSITE" id="PS50157"/>
    </source>
</evidence>
<dbReference type="EMBL" id="JBJXBP010000002">
    <property type="protein sequence ID" value="KAL3844617.1"/>
    <property type="molecule type" value="Genomic_DNA"/>
</dbReference>
<dbReference type="AlphaFoldDB" id="A0ABD3U6F0"/>
<dbReference type="SMART" id="SM00355">
    <property type="entry name" value="ZnF_C2H2"/>
    <property type="match status" value="4"/>
</dbReference>
<keyword evidence="1" id="KW-0862">Zinc</keyword>
<feature type="domain" description="C2H2-type" evidence="2">
    <location>
        <begin position="144"/>
        <end position="171"/>
    </location>
</feature>
<proteinExistence type="predicted"/>
<evidence type="ECO:0000256" key="1">
    <source>
        <dbReference type="PROSITE-ProRule" id="PRU00042"/>
    </source>
</evidence>